<reference evidence="4" key="1">
    <citation type="submission" date="2012-12" db="EMBL/GenBank/DDBJ databases">
        <authorList>
            <person name="Hellsten U."/>
            <person name="Grimwood J."/>
            <person name="Chapman J.A."/>
            <person name="Shapiro H."/>
            <person name="Aerts A."/>
            <person name="Otillar R.P."/>
            <person name="Terry A.Y."/>
            <person name="Boore J.L."/>
            <person name="Simakov O."/>
            <person name="Marletaz F."/>
            <person name="Cho S.-J."/>
            <person name="Edsinger-Gonzales E."/>
            <person name="Havlak P."/>
            <person name="Kuo D.-H."/>
            <person name="Larsson T."/>
            <person name="Lv J."/>
            <person name="Arendt D."/>
            <person name="Savage R."/>
            <person name="Osoegawa K."/>
            <person name="de Jong P."/>
            <person name="Lindberg D.R."/>
            <person name="Seaver E.C."/>
            <person name="Weisblat D.A."/>
            <person name="Putnam N.H."/>
            <person name="Grigoriev I.V."/>
            <person name="Rokhsar D.S."/>
        </authorList>
    </citation>
    <scope>NUCLEOTIDE SEQUENCE</scope>
    <source>
        <strain evidence="4">I ESC-2004</strain>
    </source>
</reference>
<accession>R7UXW4</accession>
<reference evidence="2 4" key="2">
    <citation type="journal article" date="2013" name="Nature">
        <title>Insights into bilaterian evolution from three spiralian genomes.</title>
        <authorList>
            <person name="Simakov O."/>
            <person name="Marletaz F."/>
            <person name="Cho S.J."/>
            <person name="Edsinger-Gonzales E."/>
            <person name="Havlak P."/>
            <person name="Hellsten U."/>
            <person name="Kuo D.H."/>
            <person name="Larsson T."/>
            <person name="Lv J."/>
            <person name="Arendt D."/>
            <person name="Savage R."/>
            <person name="Osoegawa K."/>
            <person name="de Jong P."/>
            <person name="Grimwood J."/>
            <person name="Chapman J.A."/>
            <person name="Shapiro H."/>
            <person name="Aerts A."/>
            <person name="Otillar R.P."/>
            <person name="Terry A.Y."/>
            <person name="Boore J.L."/>
            <person name="Grigoriev I.V."/>
            <person name="Lindberg D.R."/>
            <person name="Seaver E.C."/>
            <person name="Weisblat D.A."/>
            <person name="Putnam N.H."/>
            <person name="Rokhsar D.S."/>
        </authorList>
    </citation>
    <scope>NUCLEOTIDE SEQUENCE</scope>
    <source>
        <strain evidence="2 4">I ESC-2004</strain>
    </source>
</reference>
<evidence type="ECO:0000313" key="4">
    <source>
        <dbReference type="Proteomes" id="UP000014760"/>
    </source>
</evidence>
<evidence type="ECO:0000313" key="2">
    <source>
        <dbReference type="EMBL" id="ELU08261.1"/>
    </source>
</evidence>
<sequence length="462" mass="51083">MQATGLLLLLSTCRMVKSMGMPSFQTDWFIMEAQNESYSPLLINHNLPSVPLKVDVLMKDEVSGVVFSASPGGAMWDDDLKGSTYCGISYAYDDHVVRLHAPYSTNEYTFTGIICHGGNTWSATDEIVRVRALVKVLVWSEPEIPSPDFMTKWIAMSSSGLGYAEVEHNLGRDHVLLLVQVRGYSDEDNTGPWYAQAIGSSQDPYDVKHRAAVVYGFNATLVRIWRGLIDTSRVPEPKGPPCLICMTDGWTDFYKNGISVSEGEIRVLAWHQLEIKFQETKLIDTNVDSSMLQVPLGSLTEDEIDRLTFTVTTEVLDGSNEGFVFTALGAAPILLVDEAPDREYGGVVYGFSSGHVNIWLPSGQNGHVIILRNPWGLGWNRQTSKVGRVRIVAWSWEQPTSRECHFKLWRGKGGPVHLIPCAKECCDVGLGGCVGVSASVGRCQFFKALDDAPFNVSVYTRT</sequence>
<keyword evidence="1" id="KW-0732">Signal</keyword>
<dbReference type="HOGENOM" id="CLU_592178_0_0_1"/>
<reference evidence="3" key="3">
    <citation type="submission" date="2015-06" db="UniProtKB">
        <authorList>
            <consortium name="EnsemblMetazoa"/>
        </authorList>
    </citation>
    <scope>IDENTIFICATION</scope>
</reference>
<dbReference type="EMBL" id="KB299181">
    <property type="protein sequence ID" value="ELU08261.1"/>
    <property type="molecule type" value="Genomic_DNA"/>
</dbReference>
<dbReference type="EnsemblMetazoa" id="CapteT189165">
    <property type="protein sequence ID" value="CapteP189165"/>
    <property type="gene ID" value="CapteG189165"/>
</dbReference>
<evidence type="ECO:0000256" key="1">
    <source>
        <dbReference type="SAM" id="SignalP"/>
    </source>
</evidence>
<dbReference type="OrthoDB" id="6161072at2759"/>
<name>R7UXW4_CAPTE</name>
<gene>
    <name evidence="2" type="ORF">CAPTEDRAFT_189165</name>
</gene>
<dbReference type="AlphaFoldDB" id="R7UXW4"/>
<dbReference type="EMBL" id="AMQN01006808">
    <property type="status" value="NOT_ANNOTATED_CDS"/>
    <property type="molecule type" value="Genomic_DNA"/>
</dbReference>
<organism evidence="2">
    <name type="scientific">Capitella teleta</name>
    <name type="common">Polychaete worm</name>
    <dbReference type="NCBI Taxonomy" id="283909"/>
    <lineage>
        <taxon>Eukaryota</taxon>
        <taxon>Metazoa</taxon>
        <taxon>Spiralia</taxon>
        <taxon>Lophotrochozoa</taxon>
        <taxon>Annelida</taxon>
        <taxon>Polychaeta</taxon>
        <taxon>Sedentaria</taxon>
        <taxon>Scolecida</taxon>
        <taxon>Capitellidae</taxon>
        <taxon>Capitella</taxon>
    </lineage>
</organism>
<protein>
    <submittedName>
        <fullName evidence="2 3">Uncharacterized protein</fullName>
    </submittedName>
</protein>
<keyword evidence="4" id="KW-1185">Reference proteome</keyword>
<feature type="chain" id="PRO_5008788493" evidence="1">
    <location>
        <begin position="19"/>
        <end position="462"/>
    </location>
</feature>
<evidence type="ECO:0000313" key="3">
    <source>
        <dbReference type="EnsemblMetazoa" id="CapteP189165"/>
    </source>
</evidence>
<dbReference type="OMA" id="TEMEESC"/>
<proteinExistence type="predicted"/>
<dbReference type="Proteomes" id="UP000014760">
    <property type="component" value="Unassembled WGS sequence"/>
</dbReference>
<feature type="signal peptide" evidence="1">
    <location>
        <begin position="1"/>
        <end position="18"/>
    </location>
</feature>